<dbReference type="AlphaFoldDB" id="A0A151AZM3"/>
<gene>
    <name evidence="4" type="ORF">MOMUL_08540</name>
</gene>
<dbReference type="PATRIC" id="fig|1122241.3.peg.900"/>
<evidence type="ECO:0000313" key="4">
    <source>
        <dbReference type="EMBL" id="KYH33076.1"/>
    </source>
</evidence>
<dbReference type="InterPro" id="IPR052916">
    <property type="entry name" value="Type-I_RE_MTase_Subunit"/>
</dbReference>
<dbReference type="GO" id="GO:0009307">
    <property type="term" value="P:DNA restriction-modification system"/>
    <property type="evidence" value="ECO:0007669"/>
    <property type="project" value="UniProtKB-KW"/>
</dbReference>
<evidence type="ECO:0000256" key="1">
    <source>
        <dbReference type="ARBA" id="ARBA00006594"/>
    </source>
</evidence>
<dbReference type="InterPro" id="IPR029063">
    <property type="entry name" value="SAM-dependent_MTases_sf"/>
</dbReference>
<evidence type="ECO:0000256" key="2">
    <source>
        <dbReference type="ARBA" id="ARBA00022747"/>
    </source>
</evidence>
<name>A0A151AZM3_9FIRM</name>
<feature type="domain" description="N6 adenine-specific DNA methyltransferase N-terminal" evidence="3">
    <location>
        <begin position="18"/>
        <end position="149"/>
    </location>
</feature>
<protein>
    <recommendedName>
        <fullName evidence="3">N6 adenine-specific DNA methyltransferase N-terminal domain-containing protein</fullName>
    </recommendedName>
</protein>
<dbReference type="PANTHER" id="PTHR42998:SF1">
    <property type="entry name" value="TYPE I RESTRICTION ENZYME HINDI METHYLASE SUBUNIT"/>
    <property type="match status" value="1"/>
</dbReference>
<dbReference type="PANTHER" id="PTHR42998">
    <property type="entry name" value="TYPE I RESTRICTION ENZYME HINDVIIP M PROTEIN-RELATED"/>
    <property type="match status" value="1"/>
</dbReference>
<dbReference type="EMBL" id="LTBC01000002">
    <property type="protein sequence ID" value="KYH33076.1"/>
    <property type="molecule type" value="Genomic_DNA"/>
</dbReference>
<dbReference type="Proteomes" id="UP000075670">
    <property type="component" value="Unassembled WGS sequence"/>
</dbReference>
<dbReference type="SUPFAM" id="SSF53335">
    <property type="entry name" value="S-adenosyl-L-methionine-dependent methyltransferases"/>
    <property type="match status" value="1"/>
</dbReference>
<comment type="caution">
    <text evidence="4">The sequence shown here is derived from an EMBL/GenBank/DDBJ whole genome shotgun (WGS) entry which is preliminary data.</text>
</comment>
<comment type="similarity">
    <text evidence="1">Belongs to the N(4)/N(6)-methyltransferase family.</text>
</comment>
<evidence type="ECO:0000259" key="3">
    <source>
        <dbReference type="Pfam" id="PF12161"/>
    </source>
</evidence>
<dbReference type="InterPro" id="IPR038333">
    <property type="entry name" value="T1MK-like_N_sf"/>
</dbReference>
<reference evidence="4 5" key="1">
    <citation type="submission" date="2016-02" db="EMBL/GenBank/DDBJ databases">
        <title>Genome sequence of Moorella mulderi DSM 14980.</title>
        <authorList>
            <person name="Poehlein A."/>
            <person name="Daniel R."/>
        </authorList>
    </citation>
    <scope>NUCLEOTIDE SEQUENCE [LARGE SCALE GENOMIC DNA]</scope>
    <source>
        <strain evidence="4 5">DSM 14980</strain>
    </source>
</reference>
<sequence>MAKRKSAVKNGNGDLEFANRLWSAANRLRGTGEVAEYKHIILGLLFLKYLTDAFENRHRFLTRAVTDPANTEYYVKEASAEYIASVAEDKDEYLAANIFWIPPQARWSFLLANTHQPHLGRLIDEAMAAIEKENPKQLRGVLPKIYARAAIPAQTLGETAEPLFGG</sequence>
<dbReference type="InterPro" id="IPR022749">
    <property type="entry name" value="D12N6_MeTrfase_N"/>
</dbReference>
<dbReference type="Pfam" id="PF12161">
    <property type="entry name" value="HsdM_N"/>
    <property type="match status" value="1"/>
</dbReference>
<keyword evidence="2" id="KW-0680">Restriction system</keyword>
<accession>A0A151AZM3</accession>
<dbReference type="Gene3D" id="1.20.1260.30">
    <property type="match status" value="1"/>
</dbReference>
<dbReference type="RefSeq" id="WP_062281932.1">
    <property type="nucleotide sequence ID" value="NZ_LTBC01000002.1"/>
</dbReference>
<organism evidence="4 5">
    <name type="scientific">Moorella mulderi DSM 14980</name>
    <dbReference type="NCBI Taxonomy" id="1122241"/>
    <lineage>
        <taxon>Bacteria</taxon>
        <taxon>Bacillati</taxon>
        <taxon>Bacillota</taxon>
        <taxon>Clostridia</taxon>
        <taxon>Neomoorellales</taxon>
        <taxon>Neomoorellaceae</taxon>
        <taxon>Neomoorella</taxon>
    </lineage>
</organism>
<proteinExistence type="inferred from homology"/>
<keyword evidence="5" id="KW-1185">Reference proteome</keyword>
<evidence type="ECO:0000313" key="5">
    <source>
        <dbReference type="Proteomes" id="UP000075670"/>
    </source>
</evidence>